<organism evidence="1 2">
    <name type="scientific">Mycteria americana</name>
    <name type="common">Wood stork</name>
    <dbReference type="NCBI Taxonomy" id="33587"/>
    <lineage>
        <taxon>Eukaryota</taxon>
        <taxon>Metazoa</taxon>
        <taxon>Chordata</taxon>
        <taxon>Craniata</taxon>
        <taxon>Vertebrata</taxon>
        <taxon>Euteleostomi</taxon>
        <taxon>Archelosauria</taxon>
        <taxon>Archosauria</taxon>
        <taxon>Dinosauria</taxon>
        <taxon>Saurischia</taxon>
        <taxon>Theropoda</taxon>
        <taxon>Coelurosauria</taxon>
        <taxon>Aves</taxon>
        <taxon>Neognathae</taxon>
        <taxon>Neoaves</taxon>
        <taxon>Aequornithes</taxon>
        <taxon>Ciconiiformes</taxon>
        <taxon>Ciconiidae</taxon>
        <taxon>Mycteria</taxon>
    </lineage>
</organism>
<dbReference type="EMBL" id="JAUNZN010000002">
    <property type="protein sequence ID" value="KAK4826476.1"/>
    <property type="molecule type" value="Genomic_DNA"/>
</dbReference>
<comment type="caution">
    <text evidence="1">The sequence shown here is derived from an EMBL/GenBank/DDBJ whole genome shotgun (WGS) entry which is preliminary data.</text>
</comment>
<gene>
    <name evidence="1" type="ORF">QYF61_009472</name>
</gene>
<protein>
    <submittedName>
        <fullName evidence="1">Uncharacterized protein</fullName>
    </submittedName>
</protein>
<dbReference type="Proteomes" id="UP001333110">
    <property type="component" value="Unassembled WGS sequence"/>
</dbReference>
<reference evidence="1 2" key="1">
    <citation type="journal article" date="2023" name="J. Hered.">
        <title>Chromosome-level genome of the wood stork (Mycteria americana) provides insight into avian chromosome evolution.</title>
        <authorList>
            <person name="Flamio R. Jr."/>
            <person name="Ramstad K.M."/>
        </authorList>
    </citation>
    <scope>NUCLEOTIDE SEQUENCE [LARGE SCALE GENOMIC DNA]</scope>
    <source>
        <strain evidence="1">JAX WOST 10</strain>
    </source>
</reference>
<dbReference type="AlphaFoldDB" id="A0AAN7PPN2"/>
<proteinExistence type="predicted"/>
<accession>A0AAN7PPN2</accession>
<name>A0AAN7PPN2_MYCAM</name>
<keyword evidence="2" id="KW-1185">Reference proteome</keyword>
<sequence length="105" mass="11240">MILKLFSNLTCLGQDAARSMGLQFGQLHLLLIMEPILQTPPCNTEDQAGWFSAPSDTLRTGHAAAGASPITVPVRRVAEKNPFHWRVGSAVLLSSGNEPMGILDG</sequence>
<evidence type="ECO:0000313" key="2">
    <source>
        <dbReference type="Proteomes" id="UP001333110"/>
    </source>
</evidence>
<evidence type="ECO:0000313" key="1">
    <source>
        <dbReference type="EMBL" id="KAK4826476.1"/>
    </source>
</evidence>